<keyword evidence="3" id="KW-1185">Reference proteome</keyword>
<sequence length="424" mass="45258">MPEAIHSSTPVPCPAINTIGELDIEKGGSTKVKAAILSTCPVLQVNTCHVVSPPNGGPSDSDSNMFAGDGRATVVGFSSAALAVAAAVAATSSTGVRIRAVGDGPPNGIFAGPTEEFMELCHIQLQMCKELMGNNVCLTVYLRTPESYASGQLELWRIASGSDNVDVDRGLERHDAILHIGSADVSLPKRFAEQALVKHEVVELEEKQALVLPLARGSFLAGLLIVERQIAVGSSAALSSQPSDEHRPPVWTEVESLPSGNTFSPDEHSAESTASVSGDMSSWEPALSIPAPSVSNLPTPRINNSRPKLLFTIEERAAAAKIAQSLAVACIMDQRSLLLQKSSWQKGLRIDGGLEQMRGPLTALRTIGRLLRQQLRKEEMSRDMVEDMLVQGDRLSELIQQLQKVLYAPQQACRGGLDIITGSC</sequence>
<dbReference type="CDD" id="cd00082">
    <property type="entry name" value="HisKA"/>
    <property type="match status" value="1"/>
</dbReference>
<dbReference type="Proteomes" id="UP000265515">
    <property type="component" value="Unassembled WGS sequence"/>
</dbReference>
<evidence type="ECO:0000313" key="2">
    <source>
        <dbReference type="EMBL" id="GBG91434.1"/>
    </source>
</evidence>
<protein>
    <submittedName>
        <fullName evidence="2">Uncharacterized protein</fullName>
    </submittedName>
</protein>
<dbReference type="InterPro" id="IPR003661">
    <property type="entry name" value="HisK_dim/P_dom"/>
</dbReference>
<dbReference type="PANTHER" id="PTHR48206:SF1">
    <property type="entry name" value="CHLOROPLAST SENSOR KINASE, CHLOROPLASTIC"/>
    <property type="match status" value="1"/>
</dbReference>
<reference evidence="2 3" key="1">
    <citation type="journal article" date="2018" name="Cell">
        <title>The Chara Genome: Secondary Complexity and Implications for Plant Terrestrialization.</title>
        <authorList>
            <person name="Nishiyama T."/>
            <person name="Sakayama H."/>
            <person name="Vries J.D."/>
            <person name="Buschmann H."/>
            <person name="Saint-Marcoux D."/>
            <person name="Ullrich K.K."/>
            <person name="Haas F.B."/>
            <person name="Vanderstraeten L."/>
            <person name="Becker D."/>
            <person name="Lang D."/>
            <person name="Vosolsobe S."/>
            <person name="Rombauts S."/>
            <person name="Wilhelmsson P.K.I."/>
            <person name="Janitza P."/>
            <person name="Kern R."/>
            <person name="Heyl A."/>
            <person name="Rumpler F."/>
            <person name="Villalobos L.I.A.C."/>
            <person name="Clay J.M."/>
            <person name="Skokan R."/>
            <person name="Toyoda A."/>
            <person name="Suzuki Y."/>
            <person name="Kagoshima H."/>
            <person name="Schijlen E."/>
            <person name="Tajeshwar N."/>
            <person name="Catarino B."/>
            <person name="Hetherington A.J."/>
            <person name="Saltykova A."/>
            <person name="Bonnot C."/>
            <person name="Breuninger H."/>
            <person name="Symeonidi A."/>
            <person name="Radhakrishnan G.V."/>
            <person name="Van Nieuwerburgh F."/>
            <person name="Deforce D."/>
            <person name="Chang C."/>
            <person name="Karol K.G."/>
            <person name="Hedrich R."/>
            <person name="Ulvskov P."/>
            <person name="Glockner G."/>
            <person name="Delwiche C.F."/>
            <person name="Petrasek J."/>
            <person name="Van de Peer Y."/>
            <person name="Friml J."/>
            <person name="Beilby M."/>
            <person name="Dolan L."/>
            <person name="Kohara Y."/>
            <person name="Sugano S."/>
            <person name="Fujiyama A."/>
            <person name="Delaux P.-M."/>
            <person name="Quint M."/>
            <person name="TheiBen G."/>
            <person name="Hagemann M."/>
            <person name="Harholt J."/>
            <person name="Dunand C."/>
            <person name="Zachgo S."/>
            <person name="Langdale J."/>
            <person name="Maumus F."/>
            <person name="Straeten D.V.D."/>
            <person name="Gould S.B."/>
            <person name="Rensing S.A."/>
        </authorList>
    </citation>
    <scope>NUCLEOTIDE SEQUENCE [LARGE SCALE GENOMIC DNA]</scope>
    <source>
        <strain evidence="2 3">S276</strain>
    </source>
</reference>
<name>A0A388MA37_CHABU</name>
<evidence type="ECO:0000313" key="3">
    <source>
        <dbReference type="Proteomes" id="UP000265515"/>
    </source>
</evidence>
<dbReference type="InterPro" id="IPR053334">
    <property type="entry name" value="Chloroplast_Sensor_Kinase"/>
</dbReference>
<feature type="compositionally biased region" description="Polar residues" evidence="1">
    <location>
        <begin position="271"/>
        <end position="280"/>
    </location>
</feature>
<dbReference type="OrthoDB" id="43364at2759"/>
<evidence type="ECO:0000256" key="1">
    <source>
        <dbReference type="SAM" id="MobiDB-lite"/>
    </source>
</evidence>
<organism evidence="2 3">
    <name type="scientific">Chara braunii</name>
    <name type="common">Braun's stonewort</name>
    <dbReference type="NCBI Taxonomy" id="69332"/>
    <lineage>
        <taxon>Eukaryota</taxon>
        <taxon>Viridiplantae</taxon>
        <taxon>Streptophyta</taxon>
        <taxon>Charophyceae</taxon>
        <taxon>Charales</taxon>
        <taxon>Characeae</taxon>
        <taxon>Chara</taxon>
    </lineage>
</organism>
<proteinExistence type="predicted"/>
<dbReference type="Gramene" id="GBG91434">
    <property type="protein sequence ID" value="GBG91434"/>
    <property type="gene ID" value="CBR_g52389"/>
</dbReference>
<dbReference type="EMBL" id="BFEA01000906">
    <property type="protein sequence ID" value="GBG91434.1"/>
    <property type="molecule type" value="Genomic_DNA"/>
</dbReference>
<accession>A0A388MA37</accession>
<comment type="caution">
    <text evidence="2">The sequence shown here is derived from an EMBL/GenBank/DDBJ whole genome shotgun (WGS) entry which is preliminary data.</text>
</comment>
<dbReference type="AlphaFoldDB" id="A0A388MA37"/>
<dbReference type="GO" id="GO:0000155">
    <property type="term" value="F:phosphorelay sensor kinase activity"/>
    <property type="evidence" value="ECO:0007669"/>
    <property type="project" value="InterPro"/>
</dbReference>
<dbReference type="PANTHER" id="PTHR48206">
    <property type="entry name" value="CHLOROPLAST SENSOR KINASE, CHLOROPLASTIC"/>
    <property type="match status" value="1"/>
</dbReference>
<feature type="region of interest" description="Disordered" evidence="1">
    <location>
        <begin position="236"/>
        <end position="282"/>
    </location>
</feature>
<gene>
    <name evidence="2" type="ORF">CBR_g52389</name>
</gene>